<keyword evidence="3 5" id="KW-1133">Transmembrane helix</keyword>
<dbReference type="Proteomes" id="UP000252405">
    <property type="component" value="Unassembled WGS sequence"/>
</dbReference>
<evidence type="ECO:0000256" key="2">
    <source>
        <dbReference type="ARBA" id="ARBA00022692"/>
    </source>
</evidence>
<evidence type="ECO:0000313" key="7">
    <source>
        <dbReference type="Proteomes" id="UP000252405"/>
    </source>
</evidence>
<dbReference type="GO" id="GO:0016020">
    <property type="term" value="C:membrane"/>
    <property type="evidence" value="ECO:0007669"/>
    <property type="project" value="UniProtKB-SubCell"/>
</dbReference>
<name>A0A368TW47_9GAMM</name>
<organism evidence="6 7">
    <name type="scientific">Billgrantia montanilacus</name>
    <dbReference type="NCBI Taxonomy" id="2282305"/>
    <lineage>
        <taxon>Bacteria</taxon>
        <taxon>Pseudomonadati</taxon>
        <taxon>Pseudomonadota</taxon>
        <taxon>Gammaproteobacteria</taxon>
        <taxon>Oceanospirillales</taxon>
        <taxon>Halomonadaceae</taxon>
        <taxon>Billgrantia</taxon>
    </lineage>
</organism>
<dbReference type="InterPro" id="IPR039428">
    <property type="entry name" value="NUOK/Mnh_C1-like"/>
</dbReference>
<dbReference type="Gene3D" id="1.10.287.3510">
    <property type="match status" value="1"/>
</dbReference>
<evidence type="ECO:0000256" key="5">
    <source>
        <dbReference type="SAM" id="Phobius"/>
    </source>
</evidence>
<feature type="transmembrane region" description="Helical" evidence="5">
    <location>
        <begin position="67"/>
        <end position="91"/>
    </location>
</feature>
<reference evidence="6 7" key="1">
    <citation type="submission" date="2018-07" db="EMBL/GenBank/DDBJ databases">
        <title>Halomonas montanilacus sp. nov., isolated from Lake Pengyan on Tibetan Plateau.</title>
        <authorList>
            <person name="Lu H."/>
            <person name="Xing P."/>
            <person name="Wu Q."/>
        </authorList>
    </citation>
    <scope>NUCLEOTIDE SEQUENCE [LARGE SCALE GENOMIC DNA]</scope>
    <source>
        <strain evidence="6 7">PYC7W</strain>
    </source>
</reference>
<comment type="caution">
    <text evidence="6">The sequence shown here is derived from an EMBL/GenBank/DDBJ whole genome shotgun (WGS) entry which is preliminary data.</text>
</comment>
<dbReference type="EMBL" id="QPII01000010">
    <property type="protein sequence ID" value="RCV88467.1"/>
    <property type="molecule type" value="Genomic_DNA"/>
</dbReference>
<accession>A0A368TW47</accession>
<keyword evidence="2 5" id="KW-0812">Transmembrane</keyword>
<keyword evidence="7" id="KW-1185">Reference proteome</keyword>
<evidence type="ECO:0000256" key="4">
    <source>
        <dbReference type="ARBA" id="ARBA00023136"/>
    </source>
</evidence>
<comment type="subcellular location">
    <subcellularLocation>
        <location evidence="1">Membrane</location>
        <topology evidence="1">Multi-pass membrane protein</topology>
    </subcellularLocation>
</comment>
<keyword evidence="4 5" id="KW-0472">Membrane</keyword>
<dbReference type="Pfam" id="PF00420">
    <property type="entry name" value="Oxidored_q2"/>
    <property type="match status" value="1"/>
</dbReference>
<proteinExistence type="predicted"/>
<feature type="transmembrane region" description="Helical" evidence="5">
    <location>
        <begin position="43"/>
        <end position="61"/>
    </location>
</feature>
<sequence>MLAAALASLPASDSSPAVRWSGLVLVGLGLWAFALHTHLLRRLLAFNITGTGIFLLLMTLVGETTTAAGQGLVITGLAVALLGTALGALLIRRLDALAPSQQPSPVNGRQVS</sequence>
<evidence type="ECO:0000313" key="6">
    <source>
        <dbReference type="EMBL" id="RCV88467.1"/>
    </source>
</evidence>
<evidence type="ECO:0000256" key="1">
    <source>
        <dbReference type="ARBA" id="ARBA00004141"/>
    </source>
</evidence>
<protein>
    <submittedName>
        <fullName evidence="6">Na+/H+ antiporter subunit C</fullName>
    </submittedName>
</protein>
<gene>
    <name evidence="6" type="ORF">DU505_13915</name>
</gene>
<dbReference type="AlphaFoldDB" id="A0A368TW47"/>
<feature type="transmembrane region" description="Helical" evidence="5">
    <location>
        <begin position="17"/>
        <end position="36"/>
    </location>
</feature>
<evidence type="ECO:0000256" key="3">
    <source>
        <dbReference type="ARBA" id="ARBA00022989"/>
    </source>
</evidence>